<dbReference type="InterPro" id="IPR036291">
    <property type="entry name" value="NAD(P)-bd_dom_sf"/>
</dbReference>
<dbReference type="OrthoDB" id="256869at2"/>
<dbReference type="Gene3D" id="3.30.360.10">
    <property type="entry name" value="Dihydrodipicolinate Reductase, domain 2"/>
    <property type="match status" value="1"/>
</dbReference>
<dbReference type="GO" id="GO:0016491">
    <property type="term" value="F:oxidoreductase activity"/>
    <property type="evidence" value="ECO:0007669"/>
    <property type="project" value="UniProtKB-KW"/>
</dbReference>
<dbReference type="PANTHER" id="PTHR43708:SF5">
    <property type="entry name" value="CONSERVED EXPRESSED OXIDOREDUCTASE (EUROFUNG)-RELATED"/>
    <property type="match status" value="1"/>
</dbReference>
<dbReference type="STRING" id="1068978.AMETH_2194"/>
<dbReference type="Pfam" id="PF01408">
    <property type="entry name" value="GFO_IDH_MocA"/>
    <property type="match status" value="1"/>
</dbReference>
<evidence type="ECO:0000313" key="6">
    <source>
        <dbReference type="EMBL" id="AIJ22286.1"/>
    </source>
</evidence>
<dbReference type="PANTHER" id="PTHR43708">
    <property type="entry name" value="CONSERVED EXPRESSED OXIDOREDUCTASE (EUROFUNG)"/>
    <property type="match status" value="1"/>
</dbReference>
<name>A0A076MTP2_AMYME</name>
<feature type="region of interest" description="Disordered" evidence="3">
    <location>
        <begin position="250"/>
        <end position="293"/>
    </location>
</feature>
<dbReference type="PATRIC" id="fig|1068978.7.peg.2333"/>
<dbReference type="InterPro" id="IPR000683">
    <property type="entry name" value="Gfo/Idh/MocA-like_OxRdtase_N"/>
</dbReference>
<dbReference type="Proteomes" id="UP000062973">
    <property type="component" value="Chromosome"/>
</dbReference>
<evidence type="ECO:0000256" key="2">
    <source>
        <dbReference type="ARBA" id="ARBA00023002"/>
    </source>
</evidence>
<dbReference type="InterPro" id="IPR055170">
    <property type="entry name" value="GFO_IDH_MocA-like_dom"/>
</dbReference>
<evidence type="ECO:0000256" key="3">
    <source>
        <dbReference type="SAM" id="MobiDB-lite"/>
    </source>
</evidence>
<gene>
    <name evidence="6" type="ORF">AMETH_2194</name>
</gene>
<accession>A0A076MTP2</accession>
<evidence type="ECO:0000259" key="5">
    <source>
        <dbReference type="Pfam" id="PF22725"/>
    </source>
</evidence>
<organism evidence="6 7">
    <name type="scientific">Amycolatopsis methanolica 239</name>
    <dbReference type="NCBI Taxonomy" id="1068978"/>
    <lineage>
        <taxon>Bacteria</taxon>
        <taxon>Bacillati</taxon>
        <taxon>Actinomycetota</taxon>
        <taxon>Actinomycetes</taxon>
        <taxon>Pseudonocardiales</taxon>
        <taxon>Pseudonocardiaceae</taxon>
        <taxon>Amycolatopsis</taxon>
        <taxon>Amycolatopsis methanolica group</taxon>
    </lineage>
</organism>
<reference evidence="6 7" key="1">
    <citation type="submission" date="2014-07" db="EMBL/GenBank/DDBJ databases">
        <title>Whole Genome Sequence of the Amycolatopsis methanolica 239.</title>
        <authorList>
            <person name="Tang B."/>
        </authorList>
    </citation>
    <scope>NUCLEOTIDE SEQUENCE [LARGE SCALE GENOMIC DNA]</scope>
    <source>
        <strain evidence="6 7">239</strain>
    </source>
</reference>
<keyword evidence="2" id="KW-0560">Oxidoreductase</keyword>
<evidence type="ECO:0000256" key="1">
    <source>
        <dbReference type="ARBA" id="ARBA00010928"/>
    </source>
</evidence>
<comment type="similarity">
    <text evidence="1">Belongs to the Gfo/Idh/MocA family.</text>
</comment>
<protein>
    <submittedName>
        <fullName evidence="6">Oxidoreductase domain protein</fullName>
    </submittedName>
</protein>
<sequence length="341" mass="37026">MIRTAVIGFGVAGRIFHAPFLAADENYSLDYIVTGNAERAAQARAEYPHATVVATPDELFARELDLAVIGTPPPTHAGLAAEALHHGLHVVVDKPFAVTSAQAEALIEQADLAGRMLTVFQNRRWDGDFRTLRRLLDDGELGRVHTFESRFEWWKPQGPRDWKARAGAADGGGILYDLGTHLIDQAIQLFGPVAHVHADVLRRGAGDGDDDTFLVLAHENGTRSRLFMTGLAALPGPRFHVLGDRAGYTKHGLDPQEDALKNGARPGDDGFGHEPRDNWGTLGVPGDTRRVEPEPGDYGEFYRLLATAIATGGAPPVDPRDAVDVLRIIERAHAQKGDLSR</sequence>
<feature type="domain" description="Gfo/Idh/MocA-like oxidoreductase N-terminal" evidence="4">
    <location>
        <begin position="2"/>
        <end position="119"/>
    </location>
</feature>
<dbReference type="SUPFAM" id="SSF55347">
    <property type="entry name" value="Glyceraldehyde-3-phosphate dehydrogenase-like, C-terminal domain"/>
    <property type="match status" value="1"/>
</dbReference>
<proteinExistence type="inferred from homology"/>
<dbReference type="SUPFAM" id="SSF51735">
    <property type="entry name" value="NAD(P)-binding Rossmann-fold domains"/>
    <property type="match status" value="1"/>
</dbReference>
<feature type="domain" description="GFO/IDH/MocA-like oxidoreductase" evidence="5">
    <location>
        <begin position="129"/>
        <end position="247"/>
    </location>
</feature>
<dbReference type="RefSeq" id="WP_017981502.1">
    <property type="nucleotide sequence ID" value="NZ_AQUL01000001.1"/>
</dbReference>
<dbReference type="KEGG" id="amq:AMETH_2194"/>
<evidence type="ECO:0000259" key="4">
    <source>
        <dbReference type="Pfam" id="PF01408"/>
    </source>
</evidence>
<dbReference type="AlphaFoldDB" id="A0A076MTP2"/>
<dbReference type="Pfam" id="PF22725">
    <property type="entry name" value="GFO_IDH_MocA_C3"/>
    <property type="match status" value="1"/>
</dbReference>
<evidence type="ECO:0000313" key="7">
    <source>
        <dbReference type="Proteomes" id="UP000062973"/>
    </source>
</evidence>
<dbReference type="Gene3D" id="3.40.50.720">
    <property type="entry name" value="NAD(P)-binding Rossmann-like Domain"/>
    <property type="match status" value="1"/>
</dbReference>
<dbReference type="eggNOG" id="COG0673">
    <property type="taxonomic scope" value="Bacteria"/>
</dbReference>
<dbReference type="EMBL" id="CP009110">
    <property type="protein sequence ID" value="AIJ22286.1"/>
    <property type="molecule type" value="Genomic_DNA"/>
</dbReference>
<dbReference type="HOGENOM" id="CLU_023194_19_1_11"/>
<feature type="compositionally biased region" description="Basic and acidic residues" evidence="3">
    <location>
        <begin position="251"/>
        <end position="277"/>
    </location>
</feature>
<keyword evidence="7" id="KW-1185">Reference proteome</keyword>
<dbReference type="GO" id="GO:0000166">
    <property type="term" value="F:nucleotide binding"/>
    <property type="evidence" value="ECO:0007669"/>
    <property type="project" value="InterPro"/>
</dbReference>
<dbReference type="InterPro" id="IPR051317">
    <property type="entry name" value="Gfo/Idh/MocA_oxidoreduct"/>
</dbReference>